<dbReference type="GO" id="GO:0006338">
    <property type="term" value="P:chromatin remodeling"/>
    <property type="evidence" value="ECO:0007669"/>
    <property type="project" value="InterPro"/>
</dbReference>
<dbReference type="EMBL" id="JAQQPM010000003">
    <property type="protein sequence ID" value="KAK2069208.1"/>
    <property type="molecule type" value="Genomic_DNA"/>
</dbReference>
<dbReference type="PANTHER" id="PTHR10019">
    <property type="entry name" value="SNF5"/>
    <property type="match status" value="1"/>
</dbReference>
<sequence length="796" mass="87474">MAASQRLTSSVESPAIAGDGSCAAPAGSAPGSGSATSSGALSSSAAAAAAAAAGSNPPPTASKSTTPQDGATPGVRYRDKEAMTRLTVQRYLTRDWLHAAALREAQKQVEQGMKRKGAMIHDYKTVRNDPKFRHEFPPARLYGDGYRGFGNGLTELGGPARILYPQQKPRLGKRITPPLKYSRNDMRRQAELHEELVPVRLDVDLDRIKLRDTFTFNLHERIIPPELFAAYLVEDLGLKSPVDKPVFEQVIQQMREQLQDFYPFAYSDEDALDPELPYSAYKNDEMRILVKLNITIGNHTLIDQFEWEINNPTNSAEEFAASMARDLALSGEFTTAIAHCIREQVQLFTRSLYIVGHPFDGRPIEDLDLLSAFLPSPLPTVFRPQQQAKEYAPYLYENTEADLERTELVFSREQRRQKRSVNRRGGPSLPDLRERQRTIRTSVVSSVIPGAAADIENSRLYKRATGAGRGRRGGMRDGEISDSEESEESAPESPAMSQLPGTARTRGLRTAATAAVGRIMTQGRSETPEASIHHHQEARLSRRLGREATREVTEEPQQLVVVLKVVPARLKEIVYGKRIKQSPAPSASATPLGPHPRRTGSTSTPSRMGPPSTPAGRAQTLASKASTPFPSAVLETDAVPAPAPNPEGRQDVPAPEPPRWLVDSLHRLQRDKYPYDQFEATMRYCVLDARNDTPLPMPPPGAEIPPHMKFLYLPRIRCLDCQGKAYTAGPDRSTANFEIHLKNRLHRERVDARVGKPTSPDLLGAPSQGTASSGGTPVATTALPPIKSETFTGPPQ</sequence>
<feature type="region of interest" description="Disordered" evidence="6">
    <location>
        <begin position="522"/>
        <end position="554"/>
    </location>
</feature>
<feature type="compositionally biased region" description="Polar residues" evidence="6">
    <location>
        <begin position="767"/>
        <end position="779"/>
    </location>
</feature>
<evidence type="ECO:0000256" key="1">
    <source>
        <dbReference type="ARBA" id="ARBA00004123"/>
    </source>
</evidence>
<feature type="compositionally biased region" description="Polar residues" evidence="6">
    <location>
        <begin position="1"/>
        <end position="12"/>
    </location>
</feature>
<dbReference type="InterPro" id="IPR006939">
    <property type="entry name" value="SNF5"/>
</dbReference>
<dbReference type="GO" id="GO:0000228">
    <property type="term" value="C:nuclear chromosome"/>
    <property type="evidence" value="ECO:0007669"/>
    <property type="project" value="InterPro"/>
</dbReference>
<keyword evidence="8" id="KW-1185">Reference proteome</keyword>
<feature type="region of interest" description="Disordered" evidence="6">
    <location>
        <begin position="411"/>
        <end position="437"/>
    </location>
</feature>
<evidence type="ECO:0000256" key="5">
    <source>
        <dbReference type="ARBA" id="ARBA00023242"/>
    </source>
</evidence>
<keyword evidence="3" id="KW-0805">Transcription regulation</keyword>
<evidence type="ECO:0000256" key="4">
    <source>
        <dbReference type="ARBA" id="ARBA00023163"/>
    </source>
</evidence>
<evidence type="ECO:0000313" key="7">
    <source>
        <dbReference type="EMBL" id="KAK2069208.1"/>
    </source>
</evidence>
<organism evidence="7 8">
    <name type="scientific">Phyllachora maydis</name>
    <dbReference type="NCBI Taxonomy" id="1825666"/>
    <lineage>
        <taxon>Eukaryota</taxon>
        <taxon>Fungi</taxon>
        <taxon>Dikarya</taxon>
        <taxon>Ascomycota</taxon>
        <taxon>Pezizomycotina</taxon>
        <taxon>Sordariomycetes</taxon>
        <taxon>Sordariomycetidae</taxon>
        <taxon>Phyllachorales</taxon>
        <taxon>Phyllachoraceae</taxon>
        <taxon>Phyllachora</taxon>
    </lineage>
</organism>
<feature type="region of interest" description="Disordered" evidence="6">
    <location>
        <begin position="466"/>
        <end position="507"/>
    </location>
</feature>
<feature type="region of interest" description="Disordered" evidence="6">
    <location>
        <begin position="581"/>
        <end position="657"/>
    </location>
</feature>
<comment type="similarity">
    <text evidence="2">Belongs to the SNF5 family.</text>
</comment>
<accession>A0AAD9I1G2</accession>
<dbReference type="Pfam" id="PF04855">
    <property type="entry name" value="SNF5"/>
    <property type="match status" value="1"/>
</dbReference>
<feature type="compositionally biased region" description="Polar residues" evidence="6">
    <location>
        <begin position="620"/>
        <end position="629"/>
    </location>
</feature>
<evidence type="ECO:0000313" key="8">
    <source>
        <dbReference type="Proteomes" id="UP001217918"/>
    </source>
</evidence>
<keyword evidence="4" id="KW-0804">Transcription</keyword>
<feature type="compositionally biased region" description="Acidic residues" evidence="6">
    <location>
        <begin position="480"/>
        <end position="490"/>
    </location>
</feature>
<name>A0AAD9I1G2_9PEZI</name>
<gene>
    <name evidence="7" type="ORF">P8C59_003808</name>
</gene>
<feature type="compositionally biased region" description="Low complexity" evidence="6">
    <location>
        <begin position="17"/>
        <end position="55"/>
    </location>
</feature>
<evidence type="ECO:0000256" key="2">
    <source>
        <dbReference type="ARBA" id="ARBA00010239"/>
    </source>
</evidence>
<feature type="region of interest" description="Disordered" evidence="6">
    <location>
        <begin position="1"/>
        <end position="80"/>
    </location>
</feature>
<dbReference type="Proteomes" id="UP001217918">
    <property type="component" value="Unassembled WGS sequence"/>
</dbReference>
<protein>
    <submittedName>
        <fullName evidence="7">Uncharacterized protein</fullName>
    </submittedName>
</protein>
<feature type="region of interest" description="Disordered" evidence="6">
    <location>
        <begin position="748"/>
        <end position="796"/>
    </location>
</feature>
<reference evidence="7" key="1">
    <citation type="journal article" date="2023" name="Mol. Plant Microbe Interact.">
        <title>Elucidating the Obligate Nature and Biological Capacity of an Invasive Fungal Corn Pathogen.</title>
        <authorList>
            <person name="MacCready J.S."/>
            <person name="Roggenkamp E.M."/>
            <person name="Gdanetz K."/>
            <person name="Chilvers M.I."/>
        </authorList>
    </citation>
    <scope>NUCLEOTIDE SEQUENCE</scope>
    <source>
        <strain evidence="7">PM02</strain>
    </source>
</reference>
<comment type="subcellular location">
    <subcellularLocation>
        <location evidence="1">Nucleus</location>
    </subcellularLocation>
</comment>
<evidence type="ECO:0000256" key="3">
    <source>
        <dbReference type="ARBA" id="ARBA00023015"/>
    </source>
</evidence>
<evidence type="ECO:0000256" key="6">
    <source>
        <dbReference type="SAM" id="MobiDB-lite"/>
    </source>
</evidence>
<keyword evidence="5" id="KW-0539">Nucleus</keyword>
<proteinExistence type="inferred from homology"/>
<feature type="compositionally biased region" description="Low complexity" evidence="6">
    <location>
        <begin position="491"/>
        <end position="507"/>
    </location>
</feature>
<comment type="caution">
    <text evidence="7">The sequence shown here is derived from an EMBL/GenBank/DDBJ whole genome shotgun (WGS) entry which is preliminary data.</text>
</comment>
<feature type="compositionally biased region" description="Basic and acidic residues" evidence="6">
    <location>
        <begin position="531"/>
        <end position="553"/>
    </location>
</feature>
<dbReference type="AlphaFoldDB" id="A0AAD9I1G2"/>